<accession>F2PGI7</accession>
<dbReference type="Proteomes" id="UP000009169">
    <property type="component" value="Unassembled WGS sequence"/>
</dbReference>
<dbReference type="AlphaFoldDB" id="F2PGI7"/>
<dbReference type="EMBL" id="DS995718">
    <property type="protein sequence ID" value="EGE01005.1"/>
    <property type="molecule type" value="Genomic_DNA"/>
</dbReference>
<name>F2PGI7_TRIEC</name>
<sequence length="103" mass="12017">MVILKEEEKEEEKEDEGEFITARRWGRRRGASRRREQAGPDLRLRNIAKGSKGLLVLFIYTRIGQVEEKGCILNCYSPWEEVLGRRKRSKAVLANWILKKGLC</sequence>
<organism evidence="1 2">
    <name type="scientific">Trichophyton equinum (strain ATCC MYA-4606 / CBS 127.97)</name>
    <name type="common">Horse ringworm fungus</name>
    <dbReference type="NCBI Taxonomy" id="559882"/>
    <lineage>
        <taxon>Eukaryota</taxon>
        <taxon>Fungi</taxon>
        <taxon>Dikarya</taxon>
        <taxon>Ascomycota</taxon>
        <taxon>Pezizomycotina</taxon>
        <taxon>Eurotiomycetes</taxon>
        <taxon>Eurotiomycetidae</taxon>
        <taxon>Onygenales</taxon>
        <taxon>Arthrodermataceae</taxon>
        <taxon>Trichophyton</taxon>
    </lineage>
</organism>
<dbReference type="VEuPathDB" id="FungiDB:TEQG_00059"/>
<evidence type="ECO:0000313" key="2">
    <source>
        <dbReference type="Proteomes" id="UP000009169"/>
    </source>
</evidence>
<dbReference type="HOGENOM" id="CLU_2265661_0_0_1"/>
<gene>
    <name evidence="1" type="ORF">TEQG_00059</name>
</gene>
<keyword evidence="2" id="KW-1185">Reference proteome</keyword>
<proteinExistence type="predicted"/>
<evidence type="ECO:0000313" key="1">
    <source>
        <dbReference type="EMBL" id="EGE01005.1"/>
    </source>
</evidence>
<protein>
    <submittedName>
        <fullName evidence="1">Uncharacterized protein</fullName>
    </submittedName>
</protein>
<reference evidence="2" key="1">
    <citation type="journal article" date="2012" name="MBio">
        <title>Comparative genome analysis of Trichophyton rubrum and related dermatophytes reveals candidate genes involved in infection.</title>
        <authorList>
            <person name="Martinez D.A."/>
            <person name="Oliver B.G."/>
            <person name="Graeser Y."/>
            <person name="Goldberg J.M."/>
            <person name="Li W."/>
            <person name="Martinez-Rossi N.M."/>
            <person name="Monod M."/>
            <person name="Shelest E."/>
            <person name="Barton R.C."/>
            <person name="Birch E."/>
            <person name="Brakhage A.A."/>
            <person name="Chen Z."/>
            <person name="Gurr S.J."/>
            <person name="Heiman D."/>
            <person name="Heitman J."/>
            <person name="Kosti I."/>
            <person name="Rossi A."/>
            <person name="Saif S."/>
            <person name="Samalova M."/>
            <person name="Saunders C.W."/>
            <person name="Shea T."/>
            <person name="Summerbell R.C."/>
            <person name="Xu J."/>
            <person name="Young S."/>
            <person name="Zeng Q."/>
            <person name="Birren B.W."/>
            <person name="Cuomo C.A."/>
            <person name="White T.C."/>
        </authorList>
    </citation>
    <scope>NUCLEOTIDE SEQUENCE [LARGE SCALE GENOMIC DNA]</scope>
    <source>
        <strain evidence="2">ATCC MYA-4606 / CBS 127.97</strain>
    </source>
</reference>